<evidence type="ECO:0000259" key="2">
    <source>
        <dbReference type="PROSITE" id="PS51192"/>
    </source>
</evidence>
<dbReference type="GO" id="GO:0005524">
    <property type="term" value="F:ATP binding"/>
    <property type="evidence" value="ECO:0007669"/>
    <property type="project" value="InterPro"/>
</dbReference>
<feature type="chain" id="PRO_5032860579" description="Helicase" evidence="1">
    <location>
        <begin position="24"/>
        <end position="979"/>
    </location>
</feature>
<dbReference type="EMBL" id="CAJNNW010020145">
    <property type="protein sequence ID" value="CAE8665762.1"/>
    <property type="molecule type" value="Genomic_DNA"/>
</dbReference>
<organism evidence="4 5">
    <name type="scientific">Polarella glacialis</name>
    <name type="common">Dinoflagellate</name>
    <dbReference type="NCBI Taxonomy" id="89957"/>
    <lineage>
        <taxon>Eukaryota</taxon>
        <taxon>Sar</taxon>
        <taxon>Alveolata</taxon>
        <taxon>Dinophyceae</taxon>
        <taxon>Suessiales</taxon>
        <taxon>Suessiaceae</taxon>
        <taxon>Polarella</taxon>
    </lineage>
</organism>
<evidence type="ECO:0008006" key="6">
    <source>
        <dbReference type="Google" id="ProtNLM"/>
    </source>
</evidence>
<dbReference type="SMART" id="SM00490">
    <property type="entry name" value="HELICc"/>
    <property type="match status" value="1"/>
</dbReference>
<dbReference type="InterPro" id="IPR014001">
    <property type="entry name" value="Helicase_ATP-bd"/>
</dbReference>
<evidence type="ECO:0000259" key="3">
    <source>
        <dbReference type="PROSITE" id="PS51194"/>
    </source>
</evidence>
<dbReference type="Proteomes" id="UP000626109">
    <property type="component" value="Unassembled WGS sequence"/>
</dbReference>
<keyword evidence="1" id="KW-0732">Signal</keyword>
<dbReference type="PANTHER" id="PTHR33418">
    <property type="entry name" value="HELICASE-ASSOCIATED"/>
    <property type="match status" value="1"/>
</dbReference>
<dbReference type="AlphaFoldDB" id="A0A813J4P1"/>
<dbReference type="SMART" id="SM00487">
    <property type="entry name" value="DEXDc"/>
    <property type="match status" value="1"/>
</dbReference>
<dbReference type="InterPro" id="IPR001650">
    <property type="entry name" value="Helicase_C-like"/>
</dbReference>
<sequence length="979" mass="110327">MYCCWFCCYLVLFVHFHLFTVCTISNFEARDWAAQQPGTEVASAPNSTSPRWPHQEACLRACRKFLASGPQQHDFFVQIATGGGKSLIMADLLSELDEGGRACVIVPKLDLMEQVAHLLESMALPGISRVGTGHTPNMDARIFVCVRNSAWRLAHLDFDLLVLDEAHYYEPEMEASTVLNLSARKRLFFSATLRWSRPDFDFDLRTAVRAGVISDYTILVPFMTAGDPKPSLVQLIQDLPTARRILAFCNTVQEAKQFAKLLNAEGVQAGHYNGCTASLQRTRILEDFKKGPSRGGLRVLATVDVLSEGVDLPMADTCLFVEPRRGLRLRQCVGRVLRQHQQKVDALVVSPPIIQDADGRLQADGELVRLLSELAGADPELRKSLAENSFGRVGLVDQRSNRSDDVSSRVAPAVPLEEAATLLATKVYPRALSSYLTADARWQLGLAQLTQYRQEHGHCKVQAKHRTSIEFALGYWVSCQRSARMANRLTAQQVQQLDALGFMWEVNRAASWQDNFDALKAYKQEHGHARVHHCYVSDNGVKLGSWVNTQRKARKGRGSCKIDAEQIEQLDSLGLVWEVYKAVSWEESFDILKAYKQEHGHTRVPRSYVADDGINLGRWVNTQRKARKGQGSCKIDAEQIEQLDSLGFQWAAGFELLKAYKQEHGHTRVPHCYVSDNGVKLGSWVNTQRNARKGQNGRKIDAEQIEQLDSLGLVWEVYKAVSWEESFEILKAYKQEHGHTRVPGIYVADDGVKLGSWVNTQRKARRGRGSCKIDAEQIEQLDSLGLVWEVYKAVSWEESFDILKAYKQEHGHTRVPGIYVADDGVKLGNWVSTQRKARKGQGSCKIDAEQIEQLDSLGFQWAPTRRKTATYEFLSYVADDGFKLGRWTNNQRSACKGRGGRKIDAEQIEQLDSRGFVWELRIVKDYKQENGSTRMMAGFKLGRWVSAQRMDRKGQGGRKIDAEHNEQLDSLGFVSAFAW</sequence>
<dbReference type="Pfam" id="PF00271">
    <property type="entry name" value="Helicase_C"/>
    <property type="match status" value="1"/>
</dbReference>
<proteinExistence type="predicted"/>
<dbReference type="Pfam" id="PF04851">
    <property type="entry name" value="ResIII"/>
    <property type="match status" value="1"/>
</dbReference>
<comment type="caution">
    <text evidence="4">The sequence shown here is derived from an EMBL/GenBank/DDBJ whole genome shotgun (WGS) entry which is preliminary data.</text>
</comment>
<reference evidence="4" key="1">
    <citation type="submission" date="2021-02" db="EMBL/GenBank/DDBJ databases">
        <authorList>
            <person name="Dougan E. K."/>
            <person name="Rhodes N."/>
            <person name="Thang M."/>
            <person name="Chan C."/>
        </authorList>
    </citation>
    <scope>NUCLEOTIDE SEQUENCE</scope>
</reference>
<dbReference type="InterPro" id="IPR027417">
    <property type="entry name" value="P-loop_NTPase"/>
</dbReference>
<feature type="domain" description="Helicase ATP-binding" evidence="2">
    <location>
        <begin position="66"/>
        <end position="211"/>
    </location>
</feature>
<feature type="signal peptide" evidence="1">
    <location>
        <begin position="1"/>
        <end position="23"/>
    </location>
</feature>
<dbReference type="Gene3D" id="6.10.140.530">
    <property type="match status" value="7"/>
</dbReference>
<gene>
    <name evidence="4" type="ORF">PGLA2088_LOCUS16015</name>
</gene>
<dbReference type="PANTHER" id="PTHR33418:SF1">
    <property type="entry name" value="HELICASE-ASSOCIATED DOMAIN-CONTAINING PROTEIN"/>
    <property type="match status" value="1"/>
</dbReference>
<dbReference type="GO" id="GO:0003677">
    <property type="term" value="F:DNA binding"/>
    <property type="evidence" value="ECO:0007669"/>
    <property type="project" value="InterPro"/>
</dbReference>
<dbReference type="Pfam" id="PF03457">
    <property type="entry name" value="HA"/>
    <property type="match status" value="7"/>
</dbReference>
<dbReference type="SUPFAM" id="SSF52540">
    <property type="entry name" value="P-loop containing nucleoside triphosphate hydrolases"/>
    <property type="match status" value="1"/>
</dbReference>
<feature type="domain" description="Helicase C-terminal" evidence="3">
    <location>
        <begin position="231"/>
        <end position="385"/>
    </location>
</feature>
<protein>
    <recommendedName>
        <fullName evidence="6">Helicase</fullName>
    </recommendedName>
</protein>
<dbReference type="Gene3D" id="3.40.50.300">
    <property type="entry name" value="P-loop containing nucleotide triphosphate hydrolases"/>
    <property type="match status" value="2"/>
</dbReference>
<dbReference type="InterPro" id="IPR005114">
    <property type="entry name" value="Helicase_assoc"/>
</dbReference>
<evidence type="ECO:0000256" key="1">
    <source>
        <dbReference type="SAM" id="SignalP"/>
    </source>
</evidence>
<evidence type="ECO:0000313" key="5">
    <source>
        <dbReference type="Proteomes" id="UP000626109"/>
    </source>
</evidence>
<dbReference type="InterPro" id="IPR006935">
    <property type="entry name" value="Helicase/UvrB_N"/>
</dbReference>
<name>A0A813J4P1_POLGL</name>
<accession>A0A813J4P1</accession>
<evidence type="ECO:0000313" key="4">
    <source>
        <dbReference type="EMBL" id="CAE8665762.1"/>
    </source>
</evidence>
<dbReference type="GO" id="GO:0016787">
    <property type="term" value="F:hydrolase activity"/>
    <property type="evidence" value="ECO:0007669"/>
    <property type="project" value="InterPro"/>
</dbReference>
<dbReference type="PROSITE" id="PS51192">
    <property type="entry name" value="HELICASE_ATP_BIND_1"/>
    <property type="match status" value="1"/>
</dbReference>
<dbReference type="PROSITE" id="PS51194">
    <property type="entry name" value="HELICASE_CTER"/>
    <property type="match status" value="1"/>
</dbReference>